<keyword evidence="11" id="KW-1185">Reference proteome</keyword>
<gene>
    <name evidence="10" type="ORF">KSP40_PGU007256</name>
</gene>
<dbReference type="Pfam" id="PF11817">
    <property type="entry name" value="Foie-gras_1"/>
    <property type="match status" value="1"/>
</dbReference>
<evidence type="ECO:0000256" key="6">
    <source>
        <dbReference type="ARBA" id="ARBA00022892"/>
    </source>
</evidence>
<dbReference type="InterPro" id="IPR036397">
    <property type="entry name" value="RNaseH_sf"/>
</dbReference>
<dbReference type="InterPro" id="IPR025876">
    <property type="entry name" value="TRAPPC11_C"/>
</dbReference>
<organism evidence="10 11">
    <name type="scientific">Platanthera guangdongensis</name>
    <dbReference type="NCBI Taxonomy" id="2320717"/>
    <lineage>
        <taxon>Eukaryota</taxon>
        <taxon>Viridiplantae</taxon>
        <taxon>Streptophyta</taxon>
        <taxon>Embryophyta</taxon>
        <taxon>Tracheophyta</taxon>
        <taxon>Spermatophyta</taxon>
        <taxon>Magnoliopsida</taxon>
        <taxon>Liliopsida</taxon>
        <taxon>Asparagales</taxon>
        <taxon>Orchidaceae</taxon>
        <taxon>Orchidoideae</taxon>
        <taxon>Orchideae</taxon>
        <taxon>Orchidinae</taxon>
        <taxon>Platanthera</taxon>
    </lineage>
</organism>
<comment type="subcellular location">
    <subcellularLocation>
        <location evidence="2">Golgi apparatus</location>
        <location evidence="2">cis-Golgi network</location>
    </subcellularLocation>
</comment>
<feature type="domain" description="Trafficking protein particle complex subunit 11" evidence="8">
    <location>
        <begin position="161"/>
        <end position="271"/>
    </location>
</feature>
<evidence type="ECO:0000313" key="10">
    <source>
        <dbReference type="EMBL" id="KAK8950026.1"/>
    </source>
</evidence>
<dbReference type="PANTHER" id="PTHR14374:SF0">
    <property type="entry name" value="TRAFFICKING PROTEIN PARTICLE COMPLEX SUBUNIT 11"/>
    <property type="match status" value="1"/>
</dbReference>
<dbReference type="EMBL" id="JBBWWR010000015">
    <property type="protein sequence ID" value="KAK8950026.1"/>
    <property type="molecule type" value="Genomic_DNA"/>
</dbReference>
<evidence type="ECO:0000256" key="5">
    <source>
        <dbReference type="ARBA" id="ARBA00022448"/>
    </source>
</evidence>
<feature type="domain" description="Trafficking protein particle complex subunit 11 C-terminal" evidence="9">
    <location>
        <begin position="823"/>
        <end position="880"/>
    </location>
</feature>
<name>A0ABR2LT57_9ASPA</name>
<evidence type="ECO:0000259" key="8">
    <source>
        <dbReference type="Pfam" id="PF11817"/>
    </source>
</evidence>
<reference evidence="10 11" key="1">
    <citation type="journal article" date="2022" name="Nat. Plants">
        <title>Genomes of leafy and leafless Platanthera orchids illuminate the evolution of mycoheterotrophy.</title>
        <authorList>
            <person name="Li M.H."/>
            <person name="Liu K.W."/>
            <person name="Li Z."/>
            <person name="Lu H.C."/>
            <person name="Ye Q.L."/>
            <person name="Zhang D."/>
            <person name="Wang J.Y."/>
            <person name="Li Y.F."/>
            <person name="Zhong Z.M."/>
            <person name="Liu X."/>
            <person name="Yu X."/>
            <person name="Liu D.K."/>
            <person name="Tu X.D."/>
            <person name="Liu B."/>
            <person name="Hao Y."/>
            <person name="Liao X.Y."/>
            <person name="Jiang Y.T."/>
            <person name="Sun W.H."/>
            <person name="Chen J."/>
            <person name="Chen Y.Q."/>
            <person name="Ai Y."/>
            <person name="Zhai J.W."/>
            <person name="Wu S.S."/>
            <person name="Zhou Z."/>
            <person name="Hsiao Y.Y."/>
            <person name="Wu W.L."/>
            <person name="Chen Y.Y."/>
            <person name="Lin Y.F."/>
            <person name="Hsu J.L."/>
            <person name="Li C.Y."/>
            <person name="Wang Z.W."/>
            <person name="Zhao X."/>
            <person name="Zhong W.Y."/>
            <person name="Ma X.K."/>
            <person name="Ma L."/>
            <person name="Huang J."/>
            <person name="Chen G.Z."/>
            <person name="Huang M.Z."/>
            <person name="Huang L."/>
            <person name="Peng D.H."/>
            <person name="Luo Y.B."/>
            <person name="Zou S.Q."/>
            <person name="Chen S.P."/>
            <person name="Lan S."/>
            <person name="Tsai W.C."/>
            <person name="Van de Peer Y."/>
            <person name="Liu Z.J."/>
        </authorList>
    </citation>
    <scope>NUCLEOTIDE SEQUENCE [LARGE SCALE GENOMIC DNA]</scope>
    <source>
        <strain evidence="10">Lor288</strain>
    </source>
</reference>
<keyword evidence="7" id="KW-0333">Golgi apparatus</keyword>
<dbReference type="PANTHER" id="PTHR14374">
    <property type="entry name" value="FOIE GRAS"/>
    <property type="match status" value="1"/>
</dbReference>
<accession>A0ABR2LT57</accession>
<comment type="similarity">
    <text evidence="3">Belongs to the TRAPPC11 family.</text>
</comment>
<comment type="caution">
    <text evidence="10">The sequence shown here is derived from an EMBL/GenBank/DDBJ whole genome shotgun (WGS) entry which is preliminary data.</text>
</comment>
<keyword evidence="5" id="KW-0813">Transport</keyword>
<dbReference type="Pfam" id="PF12742">
    <property type="entry name" value="Gryzun-like"/>
    <property type="match status" value="1"/>
</dbReference>
<evidence type="ECO:0000313" key="11">
    <source>
        <dbReference type="Proteomes" id="UP001412067"/>
    </source>
</evidence>
<evidence type="ECO:0000256" key="2">
    <source>
        <dbReference type="ARBA" id="ARBA00004222"/>
    </source>
</evidence>
<dbReference type="Proteomes" id="UP001412067">
    <property type="component" value="Unassembled WGS sequence"/>
</dbReference>
<proteinExistence type="inferred from homology"/>
<protein>
    <recommendedName>
        <fullName evidence="4">Trafficking protein particle complex subunit 11</fullName>
    </recommendedName>
</protein>
<dbReference type="Gene3D" id="3.30.420.10">
    <property type="entry name" value="Ribonuclease H-like superfamily/Ribonuclease H"/>
    <property type="match status" value="1"/>
</dbReference>
<comment type="function">
    <text evidence="1">Involved in endoplasmic reticulum to Golgi apparatus trafficking at a very early stage.</text>
</comment>
<dbReference type="InterPro" id="IPR021773">
    <property type="entry name" value="TPC11"/>
</dbReference>
<evidence type="ECO:0000256" key="4">
    <source>
        <dbReference type="ARBA" id="ARBA00021520"/>
    </source>
</evidence>
<evidence type="ECO:0000256" key="1">
    <source>
        <dbReference type="ARBA" id="ARBA00001995"/>
    </source>
</evidence>
<evidence type="ECO:0000256" key="3">
    <source>
        <dbReference type="ARBA" id="ARBA00007051"/>
    </source>
</evidence>
<keyword evidence="6" id="KW-0931">ER-Golgi transport</keyword>
<evidence type="ECO:0000259" key="9">
    <source>
        <dbReference type="Pfam" id="PF12742"/>
    </source>
</evidence>
<evidence type="ECO:0000256" key="7">
    <source>
        <dbReference type="ARBA" id="ARBA00023034"/>
    </source>
</evidence>
<sequence>MGMGLRSTANHDSILIATMNVTCLNASPRSALRPVKPVMSLPRRGGSTGEEAPVPLSWEMFVEGASELKSVGAGIILVSPCGTRIEQAVKFHFPVTSYHVEYEALIARLNLFRDIGVEDIECVGRLHTFSIHHIPREENVEFGELAKYGYLAGGTLTGFLSDAEYTSSLLAEGERLQYSDEIIASFRKSCESFNSLNAPRTAAYCIHRMAREYFGAGDMNNAKQLFDDIAGLYRKEGWITLLWDALGYLRECSRRLGSVKDFIFYSLEMASLPVFSSSVVESPEGKRAYGPTSSPTLSQRETIQQEVFSLLKGHAGEPSMDLIVEDDQPASLNIDLLSPVRMAFLTCVAFHCQTMKPSSSAPISVSILSLLPHPVEIDQLDIQFNQPSCNFKVVNREGLFEKAADAQNQDTNTVLIPSLILTANKWLRMTFDITSGQSGKLECMSVNVRVGNRFIFSCRAESPALMEDLNPWKFEDLLETPPTKDLVISFSGQKYIQVEEPEPQVELTLSASNPAFVGENFVVPVSVISKGHSVHSGELKINLVDARGGGMLMSPRDGEPFSLDIHHVELLCVTGVFEDDDSQSNSNDIRKIQQSFGVVSVPFLGPGQSWSCRLEIKWNRPKTVMLYVSLGYMPNSADANSQRVNVHRSLQIEGKIPFTITHRLMMPFRKEPLLLPKVNSFSGTYQKMLLPLNETSILVMSARNCSEIPLRLTSLSIEQDSECQVTLRQNDSVDHGSALIASGEEFRQVFAVTPHVNSPDLDIGTVHLRWVRDTYPDLGTSPVLLKQRLPRVNAETPPLVVGLNCPPHAILGFPFSLCIRVQNNTNLLQEVKYVLGDSQSFVFSGPHTGAVFVLPKSEHIIGYKLLPLVSGLQQLPIVTVTSVRYSAAMNPSLAATGIFVYPSEPNFDVGVDAELVQAC</sequence>